<feature type="transmembrane region" description="Helical" evidence="1">
    <location>
        <begin position="219"/>
        <end position="238"/>
    </location>
</feature>
<evidence type="ECO:0000313" key="3">
    <source>
        <dbReference type="Proteomes" id="UP001596415"/>
    </source>
</evidence>
<sequence>MIVDYITPKRAKLFDYLLFVIVFIVVMSRNVVLFTDSPGYIDQDIIRSPIYPLFLNFTEGLSSTNFNTVTAFFQVILGLLAIHVFMNVIRKVVQLHWFCYLLLTIIVVSPYVYNHTIANRFLSEALAYPLYLVVVSRFLLLIAFYKKKYLWQGILFLFILLLTRTQFLFLVPIASIVCFYLGFSEKKIKKWILPISLLILLPFITQLADKTYHKLQHGVFISTPWTGIHLVAPAMFVADEEDRSLFTSEREKLFFSTLYASLAEKELNINHLSKENALESSAYYRENFTKIANRTIYEEGKMIVAANEPELKRFIAVENITKEMALPLITDNFKKWCKVYIQNYILGFGTARTTLLYVLILGFSLVMVYKRSNSISKILTFVMTLLLANVAIVAIGMYTIKRFTFYNDWVIFLVVFILLQQFSEKLDIKKSQQGTVV</sequence>
<keyword evidence="1" id="KW-0472">Membrane</keyword>
<feature type="transmembrane region" description="Helical" evidence="1">
    <location>
        <begin position="154"/>
        <end position="182"/>
    </location>
</feature>
<comment type="caution">
    <text evidence="2">The sequence shown here is derived from an EMBL/GenBank/DDBJ whole genome shotgun (WGS) entry which is preliminary data.</text>
</comment>
<feature type="transmembrane region" description="Helical" evidence="1">
    <location>
        <begin position="71"/>
        <end position="88"/>
    </location>
</feature>
<dbReference type="EMBL" id="JBHTBN010000006">
    <property type="protein sequence ID" value="MFC7358327.1"/>
    <property type="molecule type" value="Genomic_DNA"/>
</dbReference>
<keyword evidence="1" id="KW-0812">Transmembrane</keyword>
<keyword evidence="1" id="KW-1133">Transmembrane helix</keyword>
<dbReference type="RefSeq" id="WP_380218289.1">
    <property type="nucleotide sequence ID" value="NZ_JBHTBN010000006.1"/>
</dbReference>
<feature type="transmembrane region" description="Helical" evidence="1">
    <location>
        <begin position="344"/>
        <end position="366"/>
    </location>
</feature>
<feature type="transmembrane region" description="Helical" evidence="1">
    <location>
        <begin position="12"/>
        <end position="32"/>
    </location>
</feature>
<feature type="transmembrane region" description="Helical" evidence="1">
    <location>
        <begin position="406"/>
        <end position="423"/>
    </location>
</feature>
<evidence type="ECO:0008006" key="4">
    <source>
        <dbReference type="Google" id="ProtNLM"/>
    </source>
</evidence>
<protein>
    <recommendedName>
        <fullName evidence="4">Glycosyltransferase RgtA/B/C/D-like domain-containing protein</fullName>
    </recommendedName>
</protein>
<feature type="transmembrane region" description="Helical" evidence="1">
    <location>
        <begin position="125"/>
        <end position="145"/>
    </location>
</feature>
<organism evidence="2 3">
    <name type="scientific">Jejudonia soesokkakensis</name>
    <dbReference type="NCBI Taxonomy" id="1323432"/>
    <lineage>
        <taxon>Bacteria</taxon>
        <taxon>Pseudomonadati</taxon>
        <taxon>Bacteroidota</taxon>
        <taxon>Flavobacteriia</taxon>
        <taxon>Flavobacteriales</taxon>
        <taxon>Flavobacteriaceae</taxon>
        <taxon>Jejudonia</taxon>
    </lineage>
</organism>
<reference evidence="3" key="1">
    <citation type="journal article" date="2019" name="Int. J. Syst. Evol. Microbiol.">
        <title>The Global Catalogue of Microorganisms (GCM) 10K type strain sequencing project: providing services to taxonomists for standard genome sequencing and annotation.</title>
        <authorList>
            <consortium name="The Broad Institute Genomics Platform"/>
            <consortium name="The Broad Institute Genome Sequencing Center for Infectious Disease"/>
            <person name="Wu L."/>
            <person name="Ma J."/>
        </authorList>
    </citation>
    <scope>NUCLEOTIDE SEQUENCE [LARGE SCALE GENOMIC DNA]</scope>
    <source>
        <strain evidence="3">CGMCC 1.16306</strain>
    </source>
</reference>
<feature type="transmembrane region" description="Helical" evidence="1">
    <location>
        <begin position="95"/>
        <end position="113"/>
    </location>
</feature>
<keyword evidence="3" id="KW-1185">Reference proteome</keyword>
<gene>
    <name evidence="2" type="ORF">ACFQO1_11560</name>
</gene>
<feature type="transmembrane region" description="Helical" evidence="1">
    <location>
        <begin position="188"/>
        <end position="207"/>
    </location>
</feature>
<accession>A0ABW2MTR6</accession>
<proteinExistence type="predicted"/>
<evidence type="ECO:0000313" key="2">
    <source>
        <dbReference type="EMBL" id="MFC7358327.1"/>
    </source>
</evidence>
<evidence type="ECO:0000256" key="1">
    <source>
        <dbReference type="SAM" id="Phobius"/>
    </source>
</evidence>
<feature type="transmembrane region" description="Helical" evidence="1">
    <location>
        <begin position="378"/>
        <end position="400"/>
    </location>
</feature>
<dbReference type="Proteomes" id="UP001596415">
    <property type="component" value="Unassembled WGS sequence"/>
</dbReference>
<name>A0ABW2MTR6_9FLAO</name>